<dbReference type="GO" id="GO:0005524">
    <property type="term" value="F:ATP binding"/>
    <property type="evidence" value="ECO:0007669"/>
    <property type="project" value="UniProtKB-UniRule"/>
</dbReference>
<feature type="domain" description="ATP-grasp" evidence="2">
    <location>
        <begin position="100"/>
        <end position="288"/>
    </location>
</feature>
<dbReference type="EMBL" id="SJPW01000007">
    <property type="protein sequence ID" value="TWU47536.1"/>
    <property type="molecule type" value="Genomic_DNA"/>
</dbReference>
<evidence type="ECO:0000313" key="4">
    <source>
        <dbReference type="Proteomes" id="UP000318288"/>
    </source>
</evidence>
<dbReference type="Proteomes" id="UP000318288">
    <property type="component" value="Unassembled WGS sequence"/>
</dbReference>
<proteinExistence type="predicted"/>
<dbReference type="AlphaFoldDB" id="A0A5C6EIQ7"/>
<dbReference type="SUPFAM" id="SSF56059">
    <property type="entry name" value="Glutathione synthetase ATP-binding domain-like"/>
    <property type="match status" value="1"/>
</dbReference>
<sequence>MRAVVAFCRKATALNVPFCLVASSPGDPIFQTQYSGSVVLTRQTNDLCIADMQNWFHEILVSKSLDRLMVLPTSEFLNRFLLDHKAELEDAGHSVPLVDKQLYNRISDKQSFVKICADHGLVVPQEFIDQPAKLPFVAKPKRYAAVKTGRQLKPWLISSESDLQKFQAVESPGEFFFQEFVVGKSVYLLYFVSQDDKHVVYSQENLIQQSNGGSIVVATQSSEHSEPIAQQYLDMFKSLGYSGPVMVELKVTEDNHVMIEANPRFWGPLQFVVDSGVPIIESFLSANGFSLPTNAVSPLPASHGNDVRYFWSGGMSKSAQPFVFHNYNANRFVDDFPDLKRHDVFLRDDTINLYLSEFRDK</sequence>
<dbReference type="Gene3D" id="3.30.470.20">
    <property type="entry name" value="ATP-grasp fold, B domain"/>
    <property type="match status" value="1"/>
</dbReference>
<keyword evidence="4" id="KW-1185">Reference proteome</keyword>
<comment type="caution">
    <text evidence="3">The sequence shown here is derived from an EMBL/GenBank/DDBJ whole genome shotgun (WGS) entry which is preliminary data.</text>
</comment>
<dbReference type="GO" id="GO:0046872">
    <property type="term" value="F:metal ion binding"/>
    <property type="evidence" value="ECO:0007669"/>
    <property type="project" value="InterPro"/>
</dbReference>
<evidence type="ECO:0000259" key="2">
    <source>
        <dbReference type="PROSITE" id="PS50975"/>
    </source>
</evidence>
<dbReference type="Pfam" id="PF02655">
    <property type="entry name" value="ATP-grasp_3"/>
    <property type="match status" value="1"/>
</dbReference>
<protein>
    <submittedName>
        <fullName evidence="3">Carbamoyl phosphate synthase-like protein</fullName>
    </submittedName>
</protein>
<dbReference type="InterPro" id="IPR011761">
    <property type="entry name" value="ATP-grasp"/>
</dbReference>
<accession>A0A5C6EIQ7</accession>
<organism evidence="3 4">
    <name type="scientific">Rubripirellula tenax</name>
    <dbReference type="NCBI Taxonomy" id="2528015"/>
    <lineage>
        <taxon>Bacteria</taxon>
        <taxon>Pseudomonadati</taxon>
        <taxon>Planctomycetota</taxon>
        <taxon>Planctomycetia</taxon>
        <taxon>Pirellulales</taxon>
        <taxon>Pirellulaceae</taxon>
        <taxon>Rubripirellula</taxon>
    </lineage>
</organism>
<gene>
    <name evidence="3" type="ORF">Poly51_53360</name>
</gene>
<reference evidence="3 4" key="1">
    <citation type="submission" date="2019-02" db="EMBL/GenBank/DDBJ databases">
        <title>Deep-cultivation of Planctomycetes and their phenomic and genomic characterization uncovers novel biology.</title>
        <authorList>
            <person name="Wiegand S."/>
            <person name="Jogler M."/>
            <person name="Boedeker C."/>
            <person name="Pinto D."/>
            <person name="Vollmers J."/>
            <person name="Rivas-Marin E."/>
            <person name="Kohn T."/>
            <person name="Peeters S.H."/>
            <person name="Heuer A."/>
            <person name="Rast P."/>
            <person name="Oberbeckmann S."/>
            <person name="Bunk B."/>
            <person name="Jeske O."/>
            <person name="Meyerdierks A."/>
            <person name="Storesund J.E."/>
            <person name="Kallscheuer N."/>
            <person name="Luecker S."/>
            <person name="Lage O.M."/>
            <person name="Pohl T."/>
            <person name="Merkel B.J."/>
            <person name="Hornburger P."/>
            <person name="Mueller R.-W."/>
            <person name="Bruemmer F."/>
            <person name="Labrenz M."/>
            <person name="Spormann A.M."/>
            <person name="Op Den Camp H."/>
            <person name="Overmann J."/>
            <person name="Amann R."/>
            <person name="Jetten M.S.M."/>
            <person name="Mascher T."/>
            <person name="Medema M.H."/>
            <person name="Devos D.P."/>
            <person name="Kaster A.-K."/>
            <person name="Ovreas L."/>
            <person name="Rohde M."/>
            <person name="Galperin M.Y."/>
            <person name="Jogler C."/>
        </authorList>
    </citation>
    <scope>NUCLEOTIDE SEQUENCE [LARGE SCALE GENOMIC DNA]</scope>
    <source>
        <strain evidence="3 4">Poly51</strain>
    </source>
</reference>
<evidence type="ECO:0000313" key="3">
    <source>
        <dbReference type="EMBL" id="TWU47536.1"/>
    </source>
</evidence>
<keyword evidence="1" id="KW-0547">Nucleotide-binding</keyword>
<name>A0A5C6EIQ7_9BACT</name>
<dbReference type="InterPro" id="IPR003806">
    <property type="entry name" value="ATP-grasp_PylC-type"/>
</dbReference>
<keyword evidence="1" id="KW-0067">ATP-binding</keyword>
<evidence type="ECO:0000256" key="1">
    <source>
        <dbReference type="PROSITE-ProRule" id="PRU00409"/>
    </source>
</evidence>
<dbReference type="PROSITE" id="PS50975">
    <property type="entry name" value="ATP_GRASP"/>
    <property type="match status" value="1"/>
</dbReference>